<protein>
    <submittedName>
        <fullName evidence="1">Glycosyltransferase family 2 protein</fullName>
    </submittedName>
</protein>
<accession>A0A6N7XM01</accession>
<dbReference type="SUPFAM" id="SSF53448">
    <property type="entry name" value="Nucleotide-diphospho-sugar transferases"/>
    <property type="match status" value="1"/>
</dbReference>
<keyword evidence="1" id="KW-0808">Transferase</keyword>
<gene>
    <name evidence="1" type="ORF">FYJ68_03935</name>
</gene>
<keyword evidence="2" id="KW-1185">Reference proteome</keyword>
<proteinExistence type="predicted"/>
<dbReference type="Gene3D" id="3.90.550.60">
    <property type="match status" value="1"/>
</dbReference>
<dbReference type="GO" id="GO:0016740">
    <property type="term" value="F:transferase activity"/>
    <property type="evidence" value="ECO:0007669"/>
    <property type="project" value="UniProtKB-KW"/>
</dbReference>
<dbReference type="AlphaFoldDB" id="A0A6N7XM01"/>
<dbReference type="EMBL" id="VUNC01000002">
    <property type="protein sequence ID" value="MST72258.1"/>
    <property type="molecule type" value="Genomic_DNA"/>
</dbReference>
<dbReference type="RefSeq" id="WP_154434165.1">
    <property type="nucleotide sequence ID" value="NZ_VUNC01000002.1"/>
</dbReference>
<sequence>MIRHKLANILLDDATQFLQQPTLLHRSTSAVTRAEGDSWLLGPHGTHDFTTFFNALSVSRWREYTIARNFHLHLEVRGGAFTLSLTHANGFSWETEPVEGSEREVPASDEWHAIELDLPNDPDDTIEAFAVSIEGDEGVLVRNSYYYAEVDEDRVRNVELALCTTTFRKESYIKRNVDLVKRYVLGSKEPVAAHFTQHVVDNGRTLDVEALQTDRVRIHPNDNVGGSGGYARGMIEALRQEPRATHVLLMDDDVLVSPESIIRTYALLQIVDDEHADRFVEGAMMDLFEPDVRWEDIGYVTYYGDCVPLKPSAHMGQVHSVATNEMDQARPSLPGHGDQAQQYGGWWYCVIPVSAIEENGLPLPLFVRYDDIEYALRCKARFMTMNGICLWHPSFVRRYSAAVERYQVTRNALVAQYTTGVAPMADFVDHMLHLVQLELKKFNYTNAELVLDGFEDFLKGPAFLEQPGNAERAFMAANRRAEKLVPFAELRRQCEEQGIDLSAIYEVDGMKRADAIERRSFPQRLEDYLSFNGQRVDLGYVQKGTAAIIDVAGWLYPADLIRRKDTIVAVDLENQRGVIRHLDRDRFKAVWGRWQEDLKRLKANEAQLREAYSAAAPRMTSREFWESYLGI</sequence>
<reference evidence="1 2" key="1">
    <citation type="submission" date="2019-08" db="EMBL/GenBank/DDBJ databases">
        <title>In-depth cultivation of the pig gut microbiome towards novel bacterial diversity and tailored functional studies.</title>
        <authorList>
            <person name="Wylensek D."/>
            <person name="Hitch T.C.A."/>
            <person name="Clavel T."/>
        </authorList>
    </citation>
    <scope>NUCLEOTIDE SEQUENCE [LARGE SCALE GENOMIC DNA]</scope>
    <source>
        <strain evidence="1 2">CA-Schmier-601-WT-1</strain>
    </source>
</reference>
<organism evidence="1 2">
    <name type="scientific">Olsenella porci</name>
    <dbReference type="NCBI Taxonomy" id="2652279"/>
    <lineage>
        <taxon>Bacteria</taxon>
        <taxon>Bacillati</taxon>
        <taxon>Actinomycetota</taxon>
        <taxon>Coriobacteriia</taxon>
        <taxon>Coriobacteriales</taxon>
        <taxon>Atopobiaceae</taxon>
        <taxon>Olsenella</taxon>
    </lineage>
</organism>
<name>A0A6N7XM01_9ACTN</name>
<dbReference type="InterPro" id="IPR029044">
    <property type="entry name" value="Nucleotide-diphossugar_trans"/>
</dbReference>
<comment type="caution">
    <text evidence="1">The sequence shown here is derived from an EMBL/GenBank/DDBJ whole genome shotgun (WGS) entry which is preliminary data.</text>
</comment>
<evidence type="ECO:0000313" key="1">
    <source>
        <dbReference type="EMBL" id="MST72258.1"/>
    </source>
</evidence>
<dbReference type="Proteomes" id="UP000469325">
    <property type="component" value="Unassembled WGS sequence"/>
</dbReference>
<evidence type="ECO:0000313" key="2">
    <source>
        <dbReference type="Proteomes" id="UP000469325"/>
    </source>
</evidence>